<protein>
    <recommendedName>
        <fullName evidence="4">Uncharacterized AAA domain-containing protein ycf46</fullName>
    </recommendedName>
</protein>
<dbReference type="Pfam" id="PF17862">
    <property type="entry name" value="AAA_lid_3"/>
    <property type="match status" value="1"/>
</dbReference>
<keyword evidence="8" id="KW-1185">Reference proteome</keyword>
<dbReference type="Proteomes" id="UP000681414">
    <property type="component" value="Unassembled WGS sequence"/>
</dbReference>
<dbReference type="PANTHER" id="PTHR42960">
    <property type="entry name" value="YCF46 PROTEIN"/>
    <property type="match status" value="1"/>
</dbReference>
<sequence length="545" mass="61712">MEKKIDRERLMANLFKARFPFLYVATWEEDRVLSLIHSIASNQELIKTERKVLTWKLTTGFEGEGTGRADTKSAIKALEMIENYQSPAIFVLQDFHIFFGGEGRQPDHQVIRKLRDISSKLKHSSNPKNVVFLSPVLILPHDLEKDITIFDFNLPTFNEIKEILDEMIAVNKQSGRIEISLNEEEKEKLVNAALGLTLSEAENAFARAMVEDGKLSIKDVEVVLGEKEQIIKKTEILEFINNRLNMKDVGGLENLKRWLRKRNKSWLESAQKYGLPAPKGVLITGVPGCGKSLISKAISEMWQLPLLRLDIGKIFSGLVGSSEENMRKAIQTAEAIAPSILWIDEIEKGFNGVNSSGDGGTTSRIFGHFLTWMQEKEKPVFVIATANNISSLPTELLRKGRFDEIFFVDLPTHRERIEIFRVHLEKRLKDPEIYGNFQINQDNLNTLAGLTEGFVGAEIEQVVINGLFEAFYEERSVTMNDFEKICKQIIPLSVTQAEQIKSIRDWANVRAVAATPFEDRSEYSESVETADSDISTSRGGRTIDF</sequence>
<accession>A0A942TER5</accession>
<dbReference type="CDD" id="cd19507">
    <property type="entry name" value="RecA-like_Ycf46-like"/>
    <property type="match status" value="1"/>
</dbReference>
<evidence type="ECO:0000313" key="8">
    <source>
        <dbReference type="Proteomes" id="UP000681414"/>
    </source>
</evidence>
<name>A0A942TER5_9BACI</name>
<dbReference type="SMART" id="SM00382">
    <property type="entry name" value="AAA"/>
    <property type="match status" value="1"/>
</dbReference>
<dbReference type="InterPro" id="IPR003593">
    <property type="entry name" value="AAA+_ATPase"/>
</dbReference>
<dbReference type="GO" id="GO:0016887">
    <property type="term" value="F:ATP hydrolysis activity"/>
    <property type="evidence" value="ECO:0007669"/>
    <property type="project" value="InterPro"/>
</dbReference>
<gene>
    <name evidence="7" type="ORF">KHA97_14625</name>
</gene>
<evidence type="ECO:0000256" key="1">
    <source>
        <dbReference type="ARBA" id="ARBA00022741"/>
    </source>
</evidence>
<dbReference type="AlphaFoldDB" id="A0A942TER5"/>
<feature type="region of interest" description="Disordered" evidence="5">
    <location>
        <begin position="522"/>
        <end position="545"/>
    </location>
</feature>
<comment type="similarity">
    <text evidence="3">Belongs to the AAA ATPase family. Highly divergent.</text>
</comment>
<proteinExistence type="inferred from homology"/>
<dbReference type="InterPro" id="IPR027417">
    <property type="entry name" value="P-loop_NTPase"/>
</dbReference>
<dbReference type="EMBL" id="JAGYPG010000002">
    <property type="protein sequence ID" value="MBS4196300.1"/>
    <property type="molecule type" value="Genomic_DNA"/>
</dbReference>
<dbReference type="Pfam" id="PF00004">
    <property type="entry name" value="AAA"/>
    <property type="match status" value="1"/>
</dbReference>
<dbReference type="Gene3D" id="3.40.50.300">
    <property type="entry name" value="P-loop containing nucleotide triphosphate hydrolases"/>
    <property type="match status" value="1"/>
</dbReference>
<keyword evidence="1" id="KW-0547">Nucleotide-binding</keyword>
<dbReference type="GO" id="GO:0005524">
    <property type="term" value="F:ATP binding"/>
    <property type="evidence" value="ECO:0007669"/>
    <property type="project" value="UniProtKB-KW"/>
</dbReference>
<dbReference type="InterPro" id="IPR041569">
    <property type="entry name" value="AAA_lid_3"/>
</dbReference>
<keyword evidence="2" id="KW-0067">ATP-binding</keyword>
<dbReference type="PANTHER" id="PTHR42960:SF1">
    <property type="entry name" value="YCF46 PROTEIN"/>
    <property type="match status" value="1"/>
</dbReference>
<feature type="compositionally biased region" description="Polar residues" evidence="5">
    <location>
        <begin position="524"/>
        <end position="539"/>
    </location>
</feature>
<evidence type="ECO:0000313" key="7">
    <source>
        <dbReference type="EMBL" id="MBS4196300.1"/>
    </source>
</evidence>
<dbReference type="RefSeq" id="WP_213125439.1">
    <property type="nucleotide sequence ID" value="NZ_JAGYPG010000002.1"/>
</dbReference>
<dbReference type="Gene3D" id="1.10.8.60">
    <property type="match status" value="1"/>
</dbReference>
<dbReference type="InterPro" id="IPR052381">
    <property type="entry name" value="AAA_domain_protein"/>
</dbReference>
<dbReference type="SUPFAM" id="SSF52540">
    <property type="entry name" value="P-loop containing nucleoside triphosphate hydrolases"/>
    <property type="match status" value="2"/>
</dbReference>
<dbReference type="InterPro" id="IPR003959">
    <property type="entry name" value="ATPase_AAA_core"/>
</dbReference>
<reference evidence="7 8" key="1">
    <citation type="submission" date="2021-05" db="EMBL/GenBank/DDBJ databases">
        <title>Novel Bacillus species.</title>
        <authorList>
            <person name="Liu G."/>
        </authorList>
    </citation>
    <scope>NUCLEOTIDE SEQUENCE [LARGE SCALE GENOMIC DNA]</scope>
    <source>
        <strain evidence="8">FJAT-49780</strain>
    </source>
</reference>
<evidence type="ECO:0000259" key="6">
    <source>
        <dbReference type="SMART" id="SM00382"/>
    </source>
</evidence>
<organism evidence="7 8">
    <name type="scientific">Lederbergia citri</name>
    <dbReference type="NCBI Taxonomy" id="2833580"/>
    <lineage>
        <taxon>Bacteria</taxon>
        <taxon>Bacillati</taxon>
        <taxon>Bacillota</taxon>
        <taxon>Bacilli</taxon>
        <taxon>Bacillales</taxon>
        <taxon>Bacillaceae</taxon>
        <taxon>Lederbergia</taxon>
    </lineage>
</organism>
<evidence type="ECO:0000256" key="3">
    <source>
        <dbReference type="ARBA" id="ARBA00038088"/>
    </source>
</evidence>
<feature type="domain" description="AAA+ ATPase" evidence="6">
    <location>
        <begin position="277"/>
        <end position="412"/>
    </location>
</feature>
<evidence type="ECO:0000256" key="4">
    <source>
        <dbReference type="ARBA" id="ARBA00040480"/>
    </source>
</evidence>
<evidence type="ECO:0000256" key="2">
    <source>
        <dbReference type="ARBA" id="ARBA00022840"/>
    </source>
</evidence>
<comment type="caution">
    <text evidence="7">The sequence shown here is derived from an EMBL/GenBank/DDBJ whole genome shotgun (WGS) entry which is preliminary data.</text>
</comment>
<evidence type="ECO:0000256" key="5">
    <source>
        <dbReference type="SAM" id="MobiDB-lite"/>
    </source>
</evidence>